<evidence type="ECO:0000313" key="8">
    <source>
        <dbReference type="EMBL" id="KAK3692760.1"/>
    </source>
</evidence>
<dbReference type="Proteomes" id="UP001270362">
    <property type="component" value="Unassembled WGS sequence"/>
</dbReference>
<keyword evidence="3 7" id="KW-0812">Transmembrane</keyword>
<protein>
    <submittedName>
        <fullName evidence="8">Der1-like family-domain-containing protein</fullName>
    </submittedName>
</protein>
<keyword evidence="6 7" id="KW-0472">Membrane</keyword>
<evidence type="ECO:0000256" key="4">
    <source>
        <dbReference type="ARBA" id="ARBA00022824"/>
    </source>
</evidence>
<dbReference type="Pfam" id="PF04511">
    <property type="entry name" value="DER1"/>
    <property type="match status" value="1"/>
</dbReference>
<comment type="subcellular location">
    <subcellularLocation>
        <location evidence="1">Endoplasmic reticulum membrane</location>
        <topology evidence="1">Multi-pass membrane protein</topology>
    </subcellularLocation>
</comment>
<sequence length="784" mass="88074">MDKLFGRKPAAVDLFPTDRVVPLHFFENSPLVQGNNMAVSLVFDDVLDPEKLRLSLEGLVKREGWQRLGGRLRKNPASGKIEWHIPREFTAERPAINFSHVDHAVPAASHPAASRIPGPSAQPSVVGDPDELADLAWEPGYKPGGIRDFLTSDRPVLGLRVNSFTDKTVVILQWQHVAFDALGMQYVIENWSTMLWGRQEEIPTPCGVDSDPFDVLAQGTRPADEPHILTDRRVGVGGLLKWGLGYGVDMLVRAKENRMVCIPETYWKPQLEKALAELRAEAADKGEDVSKVFLTENDILTAWTLRCVVAPMDMNPNRTVAASIAMSLRKAFEGDLIPAADEHPYVGNAFGWSNVLVTAGDVTSKPLSWLAREVRRAINEQGTRAQHEAYYAMVRTGMGLPINIFGDGGMAQIGFSNWSKAGLFNLDFAPARANIQIPTSEPCRPSYVQENHGPIKPVDGFFVLGKDHKGNYWTSAYKVKGQWAKFQEKLEKDFKDGLPVRFLVHKPTLPSRQLPLAPIGFIAAAPPTQEDPPCETLAAMDQMMGDGGRFPLETWFWEMPICTRWWTTATVLTSGLVQCQLVTPFQLFYSYRAVFEKSQYWRLLTTFLYFGPFSLDLLFHVYFLQRYSRLLEESSGRSPAHFSWLLLYAMACLIMMSPLVSMPFLGHPLSSTLVYIWSRRNPDTRLSFLGLLVFTAPYLPWVLMGFSLTLHGTIPKDEIMGVLIGHVWYFFTDVYPPLHGGSRPFDPPVWWRRIFEGRPREETADAINNEIAVAGAEVVPPEVR</sequence>
<proteinExistence type="inferred from homology"/>
<name>A0AAE0XGD6_9PEZI</name>
<accession>A0AAE0XGD6</accession>
<organism evidence="8 9">
    <name type="scientific">Podospora appendiculata</name>
    <dbReference type="NCBI Taxonomy" id="314037"/>
    <lineage>
        <taxon>Eukaryota</taxon>
        <taxon>Fungi</taxon>
        <taxon>Dikarya</taxon>
        <taxon>Ascomycota</taxon>
        <taxon>Pezizomycotina</taxon>
        <taxon>Sordariomycetes</taxon>
        <taxon>Sordariomycetidae</taxon>
        <taxon>Sordariales</taxon>
        <taxon>Podosporaceae</taxon>
        <taxon>Podospora</taxon>
    </lineage>
</organism>
<evidence type="ECO:0000256" key="6">
    <source>
        <dbReference type="ARBA" id="ARBA00023136"/>
    </source>
</evidence>
<dbReference type="GO" id="GO:0006950">
    <property type="term" value="P:response to stress"/>
    <property type="evidence" value="ECO:0007669"/>
    <property type="project" value="UniProtKB-ARBA"/>
</dbReference>
<evidence type="ECO:0000256" key="3">
    <source>
        <dbReference type="ARBA" id="ARBA00022692"/>
    </source>
</evidence>
<comment type="similarity">
    <text evidence="2">Belongs to the derlin family.</text>
</comment>
<dbReference type="InterPro" id="IPR035952">
    <property type="entry name" value="Rhomboid-like_sf"/>
</dbReference>
<dbReference type="GO" id="GO:0005789">
    <property type="term" value="C:endoplasmic reticulum membrane"/>
    <property type="evidence" value="ECO:0007669"/>
    <property type="project" value="UniProtKB-SubCell"/>
</dbReference>
<evidence type="ECO:0000256" key="2">
    <source>
        <dbReference type="ARBA" id="ARBA00008917"/>
    </source>
</evidence>
<evidence type="ECO:0000256" key="1">
    <source>
        <dbReference type="ARBA" id="ARBA00004477"/>
    </source>
</evidence>
<dbReference type="InterPro" id="IPR007599">
    <property type="entry name" value="DER1"/>
</dbReference>
<reference evidence="8" key="2">
    <citation type="submission" date="2023-06" db="EMBL/GenBank/DDBJ databases">
        <authorList>
            <consortium name="Lawrence Berkeley National Laboratory"/>
            <person name="Haridas S."/>
            <person name="Hensen N."/>
            <person name="Bonometti L."/>
            <person name="Westerberg I."/>
            <person name="Brannstrom I.O."/>
            <person name="Guillou S."/>
            <person name="Cros-Aarteil S."/>
            <person name="Calhoun S."/>
            <person name="Kuo A."/>
            <person name="Mondo S."/>
            <person name="Pangilinan J."/>
            <person name="Riley R."/>
            <person name="Labutti K."/>
            <person name="Andreopoulos B."/>
            <person name="Lipzen A."/>
            <person name="Chen C."/>
            <person name="Yanf M."/>
            <person name="Daum C."/>
            <person name="Ng V."/>
            <person name="Clum A."/>
            <person name="Steindorff A."/>
            <person name="Ohm R."/>
            <person name="Martin F."/>
            <person name="Silar P."/>
            <person name="Natvig D."/>
            <person name="Lalanne C."/>
            <person name="Gautier V."/>
            <person name="Ament-Velasquez S.L."/>
            <person name="Kruys A."/>
            <person name="Hutchinson M.I."/>
            <person name="Powell A.J."/>
            <person name="Barry K."/>
            <person name="Miller A.N."/>
            <person name="Grigoriev I.V."/>
            <person name="Debuchy R."/>
            <person name="Gladieux P."/>
            <person name="Thoren M.H."/>
            <person name="Johannesson H."/>
        </authorList>
    </citation>
    <scope>NUCLEOTIDE SEQUENCE</scope>
    <source>
        <strain evidence="8">CBS 314.62</strain>
    </source>
</reference>
<dbReference type="InterPro" id="IPR023213">
    <property type="entry name" value="CAT-like_dom_sf"/>
</dbReference>
<evidence type="ECO:0000256" key="5">
    <source>
        <dbReference type="ARBA" id="ARBA00022989"/>
    </source>
</evidence>
<dbReference type="Gene3D" id="3.30.559.10">
    <property type="entry name" value="Chloramphenicol acetyltransferase-like domain"/>
    <property type="match status" value="2"/>
</dbReference>
<comment type="caution">
    <text evidence="8">The sequence shown here is derived from an EMBL/GenBank/DDBJ whole genome shotgun (WGS) entry which is preliminary data.</text>
</comment>
<feature type="transmembrane region" description="Helical" evidence="7">
    <location>
        <begin position="645"/>
        <end position="666"/>
    </location>
</feature>
<dbReference type="Pfam" id="PF02458">
    <property type="entry name" value="Transferase"/>
    <property type="match status" value="1"/>
</dbReference>
<dbReference type="EMBL" id="JAULSO010000001">
    <property type="protein sequence ID" value="KAK3692760.1"/>
    <property type="molecule type" value="Genomic_DNA"/>
</dbReference>
<feature type="transmembrane region" description="Helical" evidence="7">
    <location>
        <begin position="686"/>
        <end position="710"/>
    </location>
</feature>
<gene>
    <name evidence="8" type="ORF">B0T22DRAFT_436007</name>
</gene>
<dbReference type="PANTHER" id="PTHR11009">
    <property type="entry name" value="DER1-LIKE PROTEIN, DERLIN"/>
    <property type="match status" value="1"/>
</dbReference>
<evidence type="ECO:0000256" key="7">
    <source>
        <dbReference type="SAM" id="Phobius"/>
    </source>
</evidence>
<feature type="transmembrane region" description="Helical" evidence="7">
    <location>
        <begin position="600"/>
        <end position="624"/>
    </location>
</feature>
<dbReference type="AlphaFoldDB" id="A0AAE0XGD6"/>
<keyword evidence="9" id="KW-1185">Reference proteome</keyword>
<reference evidence="8" key="1">
    <citation type="journal article" date="2023" name="Mol. Phylogenet. Evol.">
        <title>Genome-scale phylogeny and comparative genomics of the fungal order Sordariales.</title>
        <authorList>
            <person name="Hensen N."/>
            <person name="Bonometti L."/>
            <person name="Westerberg I."/>
            <person name="Brannstrom I.O."/>
            <person name="Guillou S."/>
            <person name="Cros-Aarteil S."/>
            <person name="Calhoun S."/>
            <person name="Haridas S."/>
            <person name="Kuo A."/>
            <person name="Mondo S."/>
            <person name="Pangilinan J."/>
            <person name="Riley R."/>
            <person name="LaButti K."/>
            <person name="Andreopoulos B."/>
            <person name="Lipzen A."/>
            <person name="Chen C."/>
            <person name="Yan M."/>
            <person name="Daum C."/>
            <person name="Ng V."/>
            <person name="Clum A."/>
            <person name="Steindorff A."/>
            <person name="Ohm R.A."/>
            <person name="Martin F."/>
            <person name="Silar P."/>
            <person name="Natvig D.O."/>
            <person name="Lalanne C."/>
            <person name="Gautier V."/>
            <person name="Ament-Velasquez S.L."/>
            <person name="Kruys A."/>
            <person name="Hutchinson M.I."/>
            <person name="Powell A.J."/>
            <person name="Barry K."/>
            <person name="Miller A.N."/>
            <person name="Grigoriev I.V."/>
            <person name="Debuchy R."/>
            <person name="Gladieux P."/>
            <person name="Hiltunen Thoren M."/>
            <person name="Johannesson H."/>
        </authorList>
    </citation>
    <scope>NUCLEOTIDE SEQUENCE</scope>
    <source>
        <strain evidence="8">CBS 314.62</strain>
    </source>
</reference>
<keyword evidence="4" id="KW-0256">Endoplasmic reticulum</keyword>
<dbReference type="SUPFAM" id="SSF144091">
    <property type="entry name" value="Rhomboid-like"/>
    <property type="match status" value="1"/>
</dbReference>
<evidence type="ECO:0000313" key="9">
    <source>
        <dbReference type="Proteomes" id="UP001270362"/>
    </source>
</evidence>
<keyword evidence="5 7" id="KW-1133">Transmembrane helix</keyword>